<dbReference type="GO" id="GO:0002197">
    <property type="term" value="C:xanthine dehydrogenase complex"/>
    <property type="evidence" value="ECO:0007669"/>
    <property type="project" value="InterPro"/>
</dbReference>
<keyword evidence="2 4" id="KW-0560">Oxidoreductase</keyword>
<dbReference type="InterPro" id="IPR000674">
    <property type="entry name" value="Ald_Oxase/Xan_DH_a/b"/>
</dbReference>
<dbReference type="Pfam" id="PF20256">
    <property type="entry name" value="MoCoBD_2"/>
    <property type="match status" value="1"/>
</dbReference>
<dbReference type="Gene3D" id="3.30.365.10">
    <property type="entry name" value="Aldehyde oxidase/xanthine dehydrogenase, molybdopterin binding domain"/>
    <property type="match status" value="4"/>
</dbReference>
<dbReference type="EC" id="1.17.1.4" evidence="4"/>
<dbReference type="Pfam" id="PF01315">
    <property type="entry name" value="Ald_Xan_dh_C"/>
    <property type="match status" value="1"/>
</dbReference>
<dbReference type="NCBIfam" id="NF043082">
    <property type="entry name" value="XdhA_XDHase"/>
    <property type="match status" value="1"/>
</dbReference>
<dbReference type="PANTHER" id="PTHR11908:SF132">
    <property type="entry name" value="ALDEHYDE OXIDASE 1-RELATED"/>
    <property type="match status" value="1"/>
</dbReference>
<accession>A0A6N6N4X8</accession>
<dbReference type="InterPro" id="IPR008274">
    <property type="entry name" value="AldOxase/xan_DH_MoCoBD1"/>
</dbReference>
<name>A0A6N6N4X8_9BACT</name>
<dbReference type="GO" id="GO:0004854">
    <property type="term" value="F:xanthine dehydrogenase activity"/>
    <property type="evidence" value="ECO:0007669"/>
    <property type="project" value="UniProtKB-EC"/>
</dbReference>
<dbReference type="InterPro" id="IPR037165">
    <property type="entry name" value="AldOxase/xan_DH_Mopterin-bd_sf"/>
</dbReference>
<evidence type="ECO:0000313" key="4">
    <source>
        <dbReference type="EMBL" id="KAB1443124.1"/>
    </source>
</evidence>
<evidence type="ECO:0000313" key="5">
    <source>
        <dbReference type="Proteomes" id="UP000438699"/>
    </source>
</evidence>
<dbReference type="SUPFAM" id="SSF54665">
    <property type="entry name" value="CO dehydrogenase molybdoprotein N-domain-like"/>
    <property type="match status" value="1"/>
</dbReference>
<proteinExistence type="predicted"/>
<reference evidence="4 5" key="1">
    <citation type="journal article" date="2017" name="Int. J. Syst. Evol. Microbiol.">
        <title>Desulfovibrio senegalensis sp. nov., a mesophilic sulfate reducer isolated from marine sediment.</title>
        <authorList>
            <person name="Thioye A."/>
            <person name="Gam Z.B.A."/>
            <person name="Mbengue M."/>
            <person name="Cayol J.L."/>
            <person name="Joseph-Bartoli M."/>
            <person name="Toure-Kane C."/>
            <person name="Labat M."/>
        </authorList>
    </citation>
    <scope>NUCLEOTIDE SEQUENCE [LARGE SCALE GENOMIC DNA]</scope>
    <source>
        <strain evidence="4 5">DSM 101509</strain>
    </source>
</reference>
<dbReference type="EMBL" id="WAIE01000001">
    <property type="protein sequence ID" value="KAB1443124.1"/>
    <property type="molecule type" value="Genomic_DNA"/>
</dbReference>
<keyword evidence="5" id="KW-1185">Reference proteome</keyword>
<organism evidence="4 5">
    <name type="scientific">Pseudodesulfovibrio senegalensis</name>
    <dbReference type="NCBI Taxonomy" id="1721087"/>
    <lineage>
        <taxon>Bacteria</taxon>
        <taxon>Pseudomonadati</taxon>
        <taxon>Thermodesulfobacteriota</taxon>
        <taxon>Desulfovibrionia</taxon>
        <taxon>Desulfovibrionales</taxon>
        <taxon>Desulfovibrionaceae</taxon>
    </lineage>
</organism>
<evidence type="ECO:0000256" key="1">
    <source>
        <dbReference type="ARBA" id="ARBA00022505"/>
    </source>
</evidence>
<dbReference type="SUPFAM" id="SSF56003">
    <property type="entry name" value="Molybdenum cofactor-binding domain"/>
    <property type="match status" value="1"/>
</dbReference>
<dbReference type="RefSeq" id="WP_151149456.1">
    <property type="nucleotide sequence ID" value="NZ_WAIE01000001.1"/>
</dbReference>
<evidence type="ECO:0000256" key="2">
    <source>
        <dbReference type="ARBA" id="ARBA00023002"/>
    </source>
</evidence>
<dbReference type="AlphaFoldDB" id="A0A6N6N4X8"/>
<dbReference type="Gene3D" id="3.90.1170.50">
    <property type="entry name" value="Aldehyde oxidase/xanthine dehydrogenase, a/b hammerhead"/>
    <property type="match status" value="1"/>
</dbReference>
<gene>
    <name evidence="4" type="primary">xdhA</name>
    <name evidence="4" type="ORF">F8A88_02340</name>
</gene>
<dbReference type="SMART" id="SM01008">
    <property type="entry name" value="Ald_Xan_dh_C"/>
    <property type="match status" value="1"/>
</dbReference>
<dbReference type="InterPro" id="IPR046867">
    <property type="entry name" value="AldOxase/xan_DH_MoCoBD2"/>
</dbReference>
<dbReference type="PANTHER" id="PTHR11908">
    <property type="entry name" value="XANTHINE DEHYDROGENASE"/>
    <property type="match status" value="1"/>
</dbReference>
<dbReference type="GO" id="GO:0005506">
    <property type="term" value="F:iron ion binding"/>
    <property type="evidence" value="ECO:0007669"/>
    <property type="project" value="InterPro"/>
</dbReference>
<dbReference type="Pfam" id="PF02738">
    <property type="entry name" value="MoCoBD_1"/>
    <property type="match status" value="1"/>
</dbReference>
<dbReference type="InterPro" id="IPR050028">
    <property type="entry name" value="XdhA_XDHase"/>
</dbReference>
<dbReference type="OrthoDB" id="9775084at2"/>
<dbReference type="InterPro" id="IPR036856">
    <property type="entry name" value="Ald_Oxase/Xan_DH_a/b_sf"/>
</dbReference>
<sequence>MTVGSSPIRKDAVAKVTGKARYTDDFTMPGMLHAAYVRSSIAHGTVTNIDISKALAMDGVEAIFTYEDVPDILFATAGHPYSLDPDHTDVADRLLLTREVRYHGDEIAVVVAETKLAAKEAARAVLVEYEELPVCVDAASALDENAPAIHKGGNVIKSHQFEVGGDLETAIREADSSVSGQYYTPVVQHCHMENHIAYAYMDDFEHVVVVTSTQIPHICRRVVGQALDMPWGNVRIIKPYIGGGFGNKQDVVLEPMVAFLTTKLDGRPVKLELDREECMTSTRTRHSSILDCRAAADRDGTLRAVDIAMTSNTGAYASHGHSIPSAGGAKSCNLYPRNAIRFSALTHYANIPAAGAMRAYGSPQVIFGLECVLEDLAREIGMDSVDFRIKNVARELDVNPLSNKPIRSAGMVECLEKGRELIRWDEKKRRFAHQQGPVRRGLGVACFSYGSGTYPVCVEIAGCRLILNQDGSVHMQVGATEIGQGSDTAFAQMAAETLGVSYDKIHVVTTQDTDVAPFDTGAYASRQTYVVAPAIKKAALQLKAAILDHARKMTGKAAEGLDVVDGNVVNANRPERVVTSLAELAIDAYYHKQRGGQLTADVSHKTRTNAPSFGCTFVDLEVDIPMCKVRVHQILNVHDAGTIIHPLLAEGQVHGGMGMAVGMALYEELLTNPENGRVLNNNLLDYKIPTCVDTPDLGCAFVETTEPTGAYGNKSLGEPPVISPGPAIRNAILDATGVAVNRMPMSPKALFTHFHDAGLI</sequence>
<keyword evidence="1" id="KW-0500">Molybdenum</keyword>
<protein>
    <submittedName>
        <fullName evidence="4">Xanthine dehydrogenase molybdenum-binding subunit XdhA</fullName>
        <ecNumber evidence="4">1.17.1.4</ecNumber>
    </submittedName>
</protein>
<dbReference type="Proteomes" id="UP000438699">
    <property type="component" value="Unassembled WGS sequence"/>
</dbReference>
<feature type="domain" description="Aldehyde oxidase/xanthine dehydrogenase a/b hammerhead" evidence="3">
    <location>
        <begin position="17"/>
        <end position="133"/>
    </location>
</feature>
<comment type="caution">
    <text evidence="4">The sequence shown here is derived from an EMBL/GenBank/DDBJ whole genome shotgun (WGS) entry which is preliminary data.</text>
</comment>
<dbReference type="InterPro" id="IPR016208">
    <property type="entry name" value="Ald_Oxase/xanthine_DH-like"/>
</dbReference>
<dbReference type="NCBIfam" id="NF007426">
    <property type="entry name" value="PRK09970.1"/>
    <property type="match status" value="1"/>
</dbReference>
<evidence type="ECO:0000259" key="3">
    <source>
        <dbReference type="SMART" id="SM01008"/>
    </source>
</evidence>